<sequence length="295" mass="33967">MKKKKGEEHSGEFSPFSRESSKDHLTWFRPVKGNHLSHDFPVKGSHPKIVSLGLDPLSEGYWTRSDTIYSRLDFNFTTNDIQLKANLVKQYLDLNFTMNDIQLKADLTWQWRSNVSNATRSAEIHAIGEVFIKAHLSHSLETNTNLSLVLQRDHIFSVDFDSLEIAERLKHPLDESDKETDAGIMGSCNGPDCDSESFIIAFDLEIEQHRVVELPDGLDISFDMKVKSMRGCLCLIADYWELKFVDIWIMNEYEVKESWTKLLSAKHSKYFTGFEFVLTIAFSKDSDKVLLNFDQ</sequence>
<evidence type="ECO:0000313" key="2">
    <source>
        <dbReference type="Proteomes" id="UP000436088"/>
    </source>
</evidence>
<name>A0A6A3CV69_HIBSY</name>
<protein>
    <submittedName>
        <fullName evidence="1">Uncharacterized protein</fullName>
    </submittedName>
</protein>
<accession>A0A6A3CV69</accession>
<dbReference type="AlphaFoldDB" id="A0A6A3CV69"/>
<comment type="caution">
    <text evidence="1">The sequence shown here is derived from an EMBL/GenBank/DDBJ whole genome shotgun (WGS) entry which is preliminary data.</text>
</comment>
<gene>
    <name evidence="1" type="ORF">F3Y22_tig00002237pilonHSYRG01993</name>
</gene>
<reference evidence="1" key="1">
    <citation type="submission" date="2019-09" db="EMBL/GenBank/DDBJ databases">
        <title>Draft genome information of white flower Hibiscus syriacus.</title>
        <authorList>
            <person name="Kim Y.-M."/>
        </authorList>
    </citation>
    <scope>NUCLEOTIDE SEQUENCE [LARGE SCALE GENOMIC DNA]</scope>
    <source>
        <strain evidence="1">YM2019G1</strain>
    </source>
</reference>
<proteinExistence type="predicted"/>
<keyword evidence="2" id="KW-1185">Reference proteome</keyword>
<dbReference type="Proteomes" id="UP000436088">
    <property type="component" value="Unassembled WGS sequence"/>
</dbReference>
<organism evidence="1 2">
    <name type="scientific">Hibiscus syriacus</name>
    <name type="common">Rose of Sharon</name>
    <dbReference type="NCBI Taxonomy" id="106335"/>
    <lineage>
        <taxon>Eukaryota</taxon>
        <taxon>Viridiplantae</taxon>
        <taxon>Streptophyta</taxon>
        <taxon>Embryophyta</taxon>
        <taxon>Tracheophyta</taxon>
        <taxon>Spermatophyta</taxon>
        <taxon>Magnoliopsida</taxon>
        <taxon>eudicotyledons</taxon>
        <taxon>Gunneridae</taxon>
        <taxon>Pentapetalae</taxon>
        <taxon>rosids</taxon>
        <taxon>malvids</taxon>
        <taxon>Malvales</taxon>
        <taxon>Malvaceae</taxon>
        <taxon>Malvoideae</taxon>
        <taxon>Hibiscus</taxon>
    </lineage>
</organism>
<evidence type="ECO:0000313" key="1">
    <source>
        <dbReference type="EMBL" id="KAE8732374.1"/>
    </source>
</evidence>
<dbReference type="EMBL" id="VEPZ02000167">
    <property type="protein sequence ID" value="KAE8732374.1"/>
    <property type="molecule type" value="Genomic_DNA"/>
</dbReference>